<dbReference type="PANTHER" id="PTHR30055:SF181">
    <property type="entry name" value="BLR6905 PROTEIN"/>
    <property type="match status" value="1"/>
</dbReference>
<name>A0AAE2MQX8_RHILE</name>
<evidence type="ECO:0000313" key="4">
    <source>
        <dbReference type="EMBL" id="MBB4293837.1"/>
    </source>
</evidence>
<gene>
    <name evidence="4" type="ORF">GGE16_005931</name>
</gene>
<reference evidence="4 5" key="1">
    <citation type="submission" date="2020-08" db="EMBL/GenBank/DDBJ databases">
        <title>Genomic Encyclopedia of Type Strains, Phase IV (KMG-V): Genome sequencing to study the core and pangenomes of soil and plant-associated prokaryotes.</title>
        <authorList>
            <person name="Whitman W."/>
        </authorList>
    </citation>
    <scope>NUCLEOTIDE SEQUENCE [LARGE SCALE GENOMIC DNA]</scope>
    <source>
        <strain evidence="4 5">SEMIA 415</strain>
    </source>
</reference>
<evidence type="ECO:0000313" key="5">
    <source>
        <dbReference type="Proteomes" id="UP000538507"/>
    </source>
</evidence>
<dbReference type="Proteomes" id="UP000538507">
    <property type="component" value="Unassembled WGS sequence"/>
</dbReference>
<dbReference type="Pfam" id="PF00440">
    <property type="entry name" value="TetR_N"/>
    <property type="match status" value="1"/>
</dbReference>
<dbReference type="PROSITE" id="PS50977">
    <property type="entry name" value="HTH_TETR_2"/>
    <property type="match status" value="1"/>
</dbReference>
<dbReference type="GO" id="GO:0000976">
    <property type="term" value="F:transcription cis-regulatory region binding"/>
    <property type="evidence" value="ECO:0007669"/>
    <property type="project" value="TreeGrafter"/>
</dbReference>
<feature type="domain" description="HTH tetR-type" evidence="3">
    <location>
        <begin position="15"/>
        <end position="74"/>
    </location>
</feature>
<dbReference type="PROSITE" id="PS01081">
    <property type="entry name" value="HTH_TETR_1"/>
    <property type="match status" value="1"/>
</dbReference>
<dbReference type="InterPro" id="IPR001647">
    <property type="entry name" value="HTH_TetR"/>
</dbReference>
<dbReference type="InterPro" id="IPR009057">
    <property type="entry name" value="Homeodomain-like_sf"/>
</dbReference>
<evidence type="ECO:0000259" key="3">
    <source>
        <dbReference type="PROSITE" id="PS50977"/>
    </source>
</evidence>
<sequence length="217" mass="25645">MTPKQPPKRRRLPPTERRDEILQKALNLFAEHGFESSTRELARQLGITQPLLYRYFPSKDDLIREAYRAVYLDRWNIEWDRLLCDRNVPLEERLKSFYASYTKAIFTREWMRIYLFAGLKGADINRWYIGLLEERILQRIVKEYRHLAGLDDQTKPSFEEIELAWALHSGIFYLGVREHIFSLPPSEDRDRTISAVVGVFHNGIQTYFAKAAVPKPT</sequence>
<dbReference type="PANTHER" id="PTHR30055">
    <property type="entry name" value="HTH-TYPE TRANSCRIPTIONAL REGULATOR RUTR"/>
    <property type="match status" value="1"/>
</dbReference>
<dbReference type="EMBL" id="JACIGO010000011">
    <property type="protein sequence ID" value="MBB4293837.1"/>
    <property type="molecule type" value="Genomic_DNA"/>
</dbReference>
<keyword evidence="1 2" id="KW-0238">DNA-binding</keyword>
<dbReference type="Gene3D" id="1.10.357.10">
    <property type="entry name" value="Tetracycline Repressor, domain 2"/>
    <property type="match status" value="1"/>
</dbReference>
<organism evidence="4 5">
    <name type="scientific">Rhizobium leguminosarum</name>
    <dbReference type="NCBI Taxonomy" id="384"/>
    <lineage>
        <taxon>Bacteria</taxon>
        <taxon>Pseudomonadati</taxon>
        <taxon>Pseudomonadota</taxon>
        <taxon>Alphaproteobacteria</taxon>
        <taxon>Hyphomicrobiales</taxon>
        <taxon>Rhizobiaceae</taxon>
        <taxon>Rhizobium/Agrobacterium group</taxon>
        <taxon>Rhizobium</taxon>
    </lineage>
</organism>
<protein>
    <submittedName>
        <fullName evidence="4">AcrR family transcriptional regulator</fullName>
    </submittedName>
</protein>
<dbReference type="AlphaFoldDB" id="A0AAE2MQX8"/>
<dbReference type="GO" id="GO:0003700">
    <property type="term" value="F:DNA-binding transcription factor activity"/>
    <property type="evidence" value="ECO:0007669"/>
    <property type="project" value="TreeGrafter"/>
</dbReference>
<dbReference type="RefSeq" id="WP_085739446.1">
    <property type="nucleotide sequence ID" value="NZ_JACHAZ010000006.1"/>
</dbReference>
<dbReference type="InterPro" id="IPR023772">
    <property type="entry name" value="DNA-bd_HTH_TetR-type_CS"/>
</dbReference>
<dbReference type="PRINTS" id="PR00455">
    <property type="entry name" value="HTHTETR"/>
</dbReference>
<accession>A0AAE2MQX8</accession>
<comment type="caution">
    <text evidence="4">The sequence shown here is derived from an EMBL/GenBank/DDBJ whole genome shotgun (WGS) entry which is preliminary data.</text>
</comment>
<feature type="DNA-binding region" description="H-T-H motif" evidence="2">
    <location>
        <begin position="37"/>
        <end position="56"/>
    </location>
</feature>
<dbReference type="SUPFAM" id="SSF46689">
    <property type="entry name" value="Homeodomain-like"/>
    <property type="match status" value="1"/>
</dbReference>
<evidence type="ECO:0000256" key="2">
    <source>
        <dbReference type="PROSITE-ProRule" id="PRU00335"/>
    </source>
</evidence>
<dbReference type="InterPro" id="IPR050109">
    <property type="entry name" value="HTH-type_TetR-like_transc_reg"/>
</dbReference>
<evidence type="ECO:0000256" key="1">
    <source>
        <dbReference type="ARBA" id="ARBA00023125"/>
    </source>
</evidence>
<proteinExistence type="predicted"/>